<feature type="transmembrane region" description="Helical" evidence="10">
    <location>
        <begin position="39"/>
        <end position="58"/>
    </location>
</feature>
<dbReference type="HOGENOM" id="CLU_063626_4_0_6"/>
<keyword evidence="5 10" id="KW-0812">Transmembrane</keyword>
<dbReference type="PANTHER" id="PTHR30065">
    <property type="entry name" value="FLAGELLAR BIOSYNTHETIC PROTEIN FLIR"/>
    <property type="match status" value="1"/>
</dbReference>
<feature type="transmembrane region" description="Helical" evidence="10">
    <location>
        <begin position="12"/>
        <end position="33"/>
    </location>
</feature>
<keyword evidence="11" id="KW-0969">Cilium</keyword>
<dbReference type="PANTHER" id="PTHR30065:SF8">
    <property type="entry name" value="FLAGELLAR BIOSYNTHETIC PROTEIN FLIR"/>
    <property type="match status" value="1"/>
</dbReference>
<evidence type="ECO:0000256" key="1">
    <source>
        <dbReference type="ARBA" id="ARBA00002578"/>
    </source>
</evidence>
<feature type="transmembrane region" description="Helical" evidence="10">
    <location>
        <begin position="126"/>
        <end position="151"/>
    </location>
</feature>
<dbReference type="InterPro" id="IPR006303">
    <property type="entry name" value="FliR"/>
</dbReference>
<keyword evidence="7 10" id="KW-0472">Membrane</keyword>
<dbReference type="KEGG" id="fau:Fraau_2090"/>
<evidence type="ECO:0000256" key="5">
    <source>
        <dbReference type="ARBA" id="ARBA00022692"/>
    </source>
</evidence>
<dbReference type="RefSeq" id="WP_014403477.1">
    <property type="nucleotide sequence ID" value="NC_017033.1"/>
</dbReference>
<gene>
    <name evidence="11" type="ordered locus">Fraau_2090</name>
</gene>
<feature type="transmembrane region" description="Helical" evidence="10">
    <location>
        <begin position="94"/>
        <end position="114"/>
    </location>
</feature>
<accession>H8L3F2</accession>
<dbReference type="EMBL" id="CP003350">
    <property type="protein sequence ID" value="AFC86474.1"/>
    <property type="molecule type" value="Genomic_DNA"/>
</dbReference>
<dbReference type="eggNOG" id="COG1684">
    <property type="taxonomic scope" value="Bacteria"/>
</dbReference>
<comment type="similarity">
    <text evidence="2 10">Belongs to the FliR/MopE/SpaR family.</text>
</comment>
<dbReference type="GO" id="GO:0009425">
    <property type="term" value="C:bacterial-type flagellum basal body"/>
    <property type="evidence" value="ECO:0007669"/>
    <property type="project" value="UniProtKB-SubCell"/>
</dbReference>
<sequence length="255" mass="27102">MHWDLSQIDRWMALLLWPMSRVTGLMLTAPIFSASGLPSLVRIVIAMALTLAIIPAEAPMPALDILSWASLLVIVQQLIIGLLMGMTLKLVFEAVSYGGQLIANAMGLGFASVIDPTQGGDTPLIGQFQTVMVSLLFLAMNGHLALIGMLADSMRSLPPSRLSATMSWELLSFASIVFSGAVRVALTAIIALLITNIGFGVISRAAPAMNMFALGFPISITLGLTVFWLSQRALPGIFSSLCDQADAVLHHLIGA</sequence>
<dbReference type="AlphaFoldDB" id="H8L3F2"/>
<keyword evidence="11" id="KW-0282">Flagellum</keyword>
<name>H8L3F2_FRAAD</name>
<dbReference type="NCBIfam" id="TIGR01400">
    <property type="entry name" value="fliR"/>
    <property type="match status" value="1"/>
</dbReference>
<protein>
    <recommendedName>
        <fullName evidence="3 9">Flagellar biosynthetic protein FliR</fullName>
    </recommendedName>
</protein>
<dbReference type="STRING" id="767434.Fraau_2090"/>
<organism evidence="11 12">
    <name type="scientific">Frateuria aurantia (strain ATCC 33424 / DSM 6220 / KCTC 2777 / LMG 1558 / NBRC 3245 / NCIMB 13370)</name>
    <name type="common">Acetobacter aurantius</name>
    <dbReference type="NCBI Taxonomy" id="767434"/>
    <lineage>
        <taxon>Bacteria</taxon>
        <taxon>Pseudomonadati</taxon>
        <taxon>Pseudomonadota</taxon>
        <taxon>Gammaproteobacteria</taxon>
        <taxon>Lysobacterales</taxon>
        <taxon>Rhodanobacteraceae</taxon>
        <taxon>Frateuria</taxon>
    </lineage>
</organism>
<keyword evidence="12" id="KW-1185">Reference proteome</keyword>
<evidence type="ECO:0000256" key="6">
    <source>
        <dbReference type="ARBA" id="ARBA00022989"/>
    </source>
</evidence>
<keyword evidence="8 10" id="KW-0975">Bacterial flagellum</keyword>
<comment type="function">
    <text evidence="1 10">Role in flagellar biosynthesis.</text>
</comment>
<evidence type="ECO:0000256" key="3">
    <source>
        <dbReference type="ARBA" id="ARBA00021717"/>
    </source>
</evidence>
<dbReference type="InterPro" id="IPR002010">
    <property type="entry name" value="T3SS_IM_R"/>
</dbReference>
<evidence type="ECO:0000313" key="11">
    <source>
        <dbReference type="EMBL" id="AFC86474.1"/>
    </source>
</evidence>
<evidence type="ECO:0000256" key="2">
    <source>
        <dbReference type="ARBA" id="ARBA00009772"/>
    </source>
</evidence>
<evidence type="ECO:0000256" key="7">
    <source>
        <dbReference type="ARBA" id="ARBA00023136"/>
    </source>
</evidence>
<feature type="transmembrane region" description="Helical" evidence="10">
    <location>
        <begin position="171"/>
        <end position="199"/>
    </location>
</feature>
<keyword evidence="4 10" id="KW-1003">Cell membrane</keyword>
<dbReference type="PRINTS" id="PR00953">
    <property type="entry name" value="TYPE3IMRPROT"/>
</dbReference>
<keyword evidence="11" id="KW-0966">Cell projection</keyword>
<proteinExistence type="inferred from homology"/>
<dbReference type="Pfam" id="PF01311">
    <property type="entry name" value="Bac_export_1"/>
    <property type="match status" value="1"/>
</dbReference>
<reference evidence="11" key="1">
    <citation type="submission" date="2012-02" db="EMBL/GenBank/DDBJ databases">
        <title>The complete genome of Frateuria aurantia DSM 6220.</title>
        <authorList>
            <consortium name="US DOE Joint Genome Institute (JGI-PGF)"/>
            <person name="Lucas S."/>
            <person name="Copeland A."/>
            <person name="Lapidus A."/>
            <person name="Glavina del Rio T."/>
            <person name="Dalin E."/>
            <person name="Tice H."/>
            <person name="Bruce D."/>
            <person name="Goodwin L."/>
            <person name="Pitluck S."/>
            <person name="Peters L."/>
            <person name="Ovchinnikova G."/>
            <person name="Teshima H."/>
            <person name="Kyrpides N."/>
            <person name="Mavromatis K."/>
            <person name="Ivanova N."/>
            <person name="Brettin T."/>
            <person name="Detter J.C."/>
            <person name="Han C."/>
            <person name="Larimer F."/>
            <person name="Land M."/>
            <person name="Hauser L."/>
            <person name="Markowitz V."/>
            <person name="Cheng J.-F."/>
            <person name="Hugenholtz P."/>
            <person name="Woyke T."/>
            <person name="Wu D."/>
            <person name="Brambilla E."/>
            <person name="Klenk H.-P."/>
            <person name="Eisen J.A."/>
        </authorList>
    </citation>
    <scope>NUCLEOTIDE SEQUENCE</scope>
    <source>
        <strain evidence="11">DSM 6220</strain>
    </source>
</reference>
<evidence type="ECO:0000256" key="10">
    <source>
        <dbReference type="RuleBase" id="RU362071"/>
    </source>
</evidence>
<evidence type="ECO:0000313" key="12">
    <source>
        <dbReference type="Proteomes" id="UP000005234"/>
    </source>
</evidence>
<keyword evidence="6 10" id="KW-1133">Transmembrane helix</keyword>
<feature type="transmembrane region" description="Helical" evidence="10">
    <location>
        <begin position="65"/>
        <end position="88"/>
    </location>
</feature>
<dbReference type="OrthoDB" id="9797790at2"/>
<comment type="subcellular location">
    <subcellularLocation>
        <location evidence="10">Cell membrane</location>
        <topology evidence="10">Multi-pass membrane protein</topology>
    </subcellularLocation>
    <subcellularLocation>
        <location evidence="10">Bacterial flagellum basal body</location>
    </subcellularLocation>
</comment>
<evidence type="ECO:0000256" key="8">
    <source>
        <dbReference type="ARBA" id="ARBA00023143"/>
    </source>
</evidence>
<dbReference type="GO" id="GO:0006605">
    <property type="term" value="P:protein targeting"/>
    <property type="evidence" value="ECO:0007669"/>
    <property type="project" value="UniProtKB-UniRule"/>
</dbReference>
<evidence type="ECO:0000256" key="9">
    <source>
        <dbReference type="NCBIfam" id="TIGR01400"/>
    </source>
</evidence>
<feature type="transmembrane region" description="Helical" evidence="10">
    <location>
        <begin position="211"/>
        <end position="230"/>
    </location>
</feature>
<dbReference type="Proteomes" id="UP000005234">
    <property type="component" value="Chromosome"/>
</dbReference>
<evidence type="ECO:0000256" key="4">
    <source>
        <dbReference type="ARBA" id="ARBA00022475"/>
    </source>
</evidence>
<dbReference type="GO" id="GO:0005886">
    <property type="term" value="C:plasma membrane"/>
    <property type="evidence" value="ECO:0007669"/>
    <property type="project" value="UniProtKB-SubCell"/>
</dbReference>
<dbReference type="GO" id="GO:0044780">
    <property type="term" value="P:bacterial-type flagellum assembly"/>
    <property type="evidence" value="ECO:0007669"/>
    <property type="project" value="UniProtKB-UniRule"/>
</dbReference>